<feature type="region of interest" description="Disordered" evidence="1">
    <location>
        <begin position="325"/>
        <end position="365"/>
    </location>
</feature>
<dbReference type="Pfam" id="PF02195">
    <property type="entry name" value="ParB_N"/>
    <property type="match status" value="1"/>
</dbReference>
<dbReference type="PANTHER" id="PTHR33375">
    <property type="entry name" value="CHROMOSOME-PARTITIONING PROTEIN PARB-RELATED"/>
    <property type="match status" value="1"/>
</dbReference>
<name>A0A0P0A6Q2_9RHOB</name>
<organism evidence="3 4">
    <name type="scientific">Celeribacter marinus</name>
    <dbReference type="NCBI Taxonomy" id="1397108"/>
    <lineage>
        <taxon>Bacteria</taxon>
        <taxon>Pseudomonadati</taxon>
        <taxon>Pseudomonadota</taxon>
        <taxon>Alphaproteobacteria</taxon>
        <taxon>Rhodobacterales</taxon>
        <taxon>Roseobacteraceae</taxon>
        <taxon>Celeribacter</taxon>
    </lineage>
</organism>
<protein>
    <submittedName>
        <fullName evidence="3">Chromosome (Plasmid) partitioning protein ParB</fullName>
    </submittedName>
</protein>
<dbReference type="InterPro" id="IPR050336">
    <property type="entry name" value="Chromosome_partition/occlusion"/>
</dbReference>
<evidence type="ECO:0000256" key="1">
    <source>
        <dbReference type="SAM" id="MobiDB-lite"/>
    </source>
</evidence>
<proteinExistence type="predicted"/>
<keyword evidence="4" id="KW-1185">Reference proteome</keyword>
<dbReference type="InterPro" id="IPR011111">
    <property type="entry name" value="Plasmid_RepB"/>
</dbReference>
<reference evidence="3 4" key="1">
    <citation type="submission" date="2015-05" db="EMBL/GenBank/DDBJ databases">
        <authorList>
            <person name="Wang D.B."/>
            <person name="Wang M."/>
        </authorList>
    </citation>
    <scope>NUCLEOTIDE SEQUENCE [LARGE SCALE GENOMIC DNA]</scope>
    <source>
        <strain evidence="3 4">IMCC 12053</strain>
    </source>
</reference>
<dbReference type="SUPFAM" id="SSF110849">
    <property type="entry name" value="ParB/Sulfiredoxin"/>
    <property type="match status" value="1"/>
</dbReference>
<dbReference type="Proteomes" id="UP000064920">
    <property type="component" value="Chromosome"/>
</dbReference>
<dbReference type="InterPro" id="IPR036086">
    <property type="entry name" value="ParB/Sulfiredoxin_sf"/>
</dbReference>
<dbReference type="EMBL" id="CP012023">
    <property type="protein sequence ID" value="ALI53972.1"/>
    <property type="molecule type" value="Genomic_DNA"/>
</dbReference>
<accession>A0A0P0A6Q2</accession>
<feature type="compositionally biased region" description="Basic and acidic residues" evidence="1">
    <location>
        <begin position="326"/>
        <end position="335"/>
    </location>
</feature>
<dbReference type="Gene3D" id="1.10.10.2830">
    <property type="match status" value="1"/>
</dbReference>
<gene>
    <name evidence="3" type="ORF">IMCC12053_22</name>
</gene>
<dbReference type="GO" id="GO:0007059">
    <property type="term" value="P:chromosome segregation"/>
    <property type="evidence" value="ECO:0007669"/>
    <property type="project" value="TreeGrafter"/>
</dbReference>
<feature type="domain" description="ParB-like N-terminal" evidence="2">
    <location>
        <begin position="43"/>
        <end position="137"/>
    </location>
</feature>
<dbReference type="OrthoDB" id="7632576at2"/>
<dbReference type="Gene3D" id="3.90.1530.10">
    <property type="entry name" value="Conserved hypothetical protein from pyrococcus furiosus pfu- 392566-001, ParB domain"/>
    <property type="match status" value="1"/>
</dbReference>
<dbReference type="STRING" id="1397108.IMCC12053_22"/>
<dbReference type="InterPro" id="IPR003115">
    <property type="entry name" value="ParB_N"/>
</dbReference>
<dbReference type="Pfam" id="PF07506">
    <property type="entry name" value="RepB"/>
    <property type="match status" value="1"/>
</dbReference>
<dbReference type="RefSeq" id="WP_074906457.1">
    <property type="nucleotide sequence ID" value="NZ_CP012023.1"/>
</dbReference>
<dbReference type="SMART" id="SM00470">
    <property type="entry name" value="ParB"/>
    <property type="match status" value="1"/>
</dbReference>
<dbReference type="PATRIC" id="fig|1397108.4.peg.23"/>
<evidence type="ECO:0000313" key="4">
    <source>
        <dbReference type="Proteomes" id="UP000064920"/>
    </source>
</evidence>
<evidence type="ECO:0000313" key="3">
    <source>
        <dbReference type="EMBL" id="ALI53972.1"/>
    </source>
</evidence>
<dbReference type="GO" id="GO:0045881">
    <property type="term" value="P:positive regulation of sporulation resulting in formation of a cellular spore"/>
    <property type="evidence" value="ECO:0007669"/>
    <property type="project" value="TreeGrafter"/>
</dbReference>
<dbReference type="KEGG" id="cmar:IMCC12053_22"/>
<dbReference type="PANTHER" id="PTHR33375:SF1">
    <property type="entry name" value="CHROMOSOME-PARTITIONING PROTEIN PARB-RELATED"/>
    <property type="match status" value="1"/>
</dbReference>
<dbReference type="CDD" id="cd16387">
    <property type="entry name" value="ParB_N_Srx"/>
    <property type="match status" value="1"/>
</dbReference>
<dbReference type="GO" id="GO:0005694">
    <property type="term" value="C:chromosome"/>
    <property type="evidence" value="ECO:0007669"/>
    <property type="project" value="TreeGrafter"/>
</dbReference>
<dbReference type="AlphaFoldDB" id="A0A0P0A6Q2"/>
<evidence type="ECO:0000259" key="2">
    <source>
        <dbReference type="SMART" id="SM00470"/>
    </source>
</evidence>
<dbReference type="SUPFAM" id="SSF109709">
    <property type="entry name" value="KorB DNA-binding domain-like"/>
    <property type="match status" value="1"/>
</dbReference>
<sequence length="365" mass="40637">MNDLSTVKPLYPGAFPQTDTDDSDAPYPKAPLNLTLGFDLETFQIPLEELMPSKKVPDGVMTTRKFKQIVSSIREIGLIEPLSVIKPDPDAAGFLLLDGNLRVLALKELGQDTAPCLIAKDFETYTYNHRINRLSTVQEHYMLRRAIDKGVSKERLARAFNVNLSTINSRINLLHGICPKAVELLQDHQFTPDVTRHLRKMKATRQVEAVELMIAANTITAAHADALLKATPPEQRTDYKPPLPEQPKGDPLEQIVKLEREMSQVQEKYKHAEENYGSELLNLVVAKGYLKKLMENEAVRSYVARHASEILEQFDLVLNTVSMEEAVERAEREEGPGGNESAAQASPTQDGDDAVSAPGMDGQLE</sequence>